<dbReference type="EMBL" id="JAGQKZ010000004">
    <property type="protein sequence ID" value="MCA9391738.1"/>
    <property type="molecule type" value="Genomic_DNA"/>
</dbReference>
<evidence type="ECO:0000313" key="3">
    <source>
        <dbReference type="Proteomes" id="UP000751518"/>
    </source>
</evidence>
<dbReference type="Proteomes" id="UP000751518">
    <property type="component" value="Unassembled WGS sequence"/>
</dbReference>
<reference evidence="2" key="2">
    <citation type="journal article" date="2021" name="Microbiome">
        <title>Successional dynamics and alternative stable states in a saline activated sludge microbial community over 9 years.</title>
        <authorList>
            <person name="Wang Y."/>
            <person name="Ye J."/>
            <person name="Ju F."/>
            <person name="Liu L."/>
            <person name="Boyd J.A."/>
            <person name="Deng Y."/>
            <person name="Parks D.H."/>
            <person name="Jiang X."/>
            <person name="Yin X."/>
            <person name="Woodcroft B.J."/>
            <person name="Tyson G.W."/>
            <person name="Hugenholtz P."/>
            <person name="Polz M.F."/>
            <person name="Zhang T."/>
        </authorList>
    </citation>
    <scope>NUCLEOTIDE SEQUENCE</scope>
    <source>
        <strain evidence="2">HKST-UBA03</strain>
    </source>
</reference>
<reference evidence="2" key="1">
    <citation type="submission" date="2020-04" db="EMBL/GenBank/DDBJ databases">
        <authorList>
            <person name="Zhang T."/>
        </authorList>
    </citation>
    <scope>NUCLEOTIDE SEQUENCE</scope>
    <source>
        <strain evidence="2">HKST-UBA03</strain>
    </source>
</reference>
<gene>
    <name evidence="2" type="ORF">KC614_00850</name>
</gene>
<dbReference type="InterPro" id="IPR050570">
    <property type="entry name" value="Cell_wall_metabolism_enzyme"/>
</dbReference>
<sequence>MVDKKKVTKRMIIAIYLVALCISWFGLVAVKLGDLGFNVFASSNALRYECRECGSILILPKPEWVGNAPTNQDEGQKDGTGRSADAGDYNTFDYDNGLFIQVPPVSFAGLNSSAVGTTAAAQPGDEVPCGWPSRRTDSRIVTQACQNLVCPSGPIDPASNCANVTDSHTYPAIDVGLAFPVIATMSGTAYRCVNTVMQQTGSPSYGVYVVVENSPYMSLYAHMVAQPGDSGTLTRPLGTKCLSSDGESARWTVNKGDQIGYVGLTGDTTGYHSHYEIWKDSDNSNTYTTNERICPASYMDYSNAACQGGVSSATDLKNITSDLARNAGSFFSAINPLKEFMPPKGAVVNAQESLN</sequence>
<proteinExistence type="predicted"/>
<protein>
    <submittedName>
        <fullName evidence="2">M23 family metallopeptidase</fullName>
    </submittedName>
</protein>
<evidence type="ECO:0000256" key="1">
    <source>
        <dbReference type="SAM" id="Phobius"/>
    </source>
</evidence>
<dbReference type="AlphaFoldDB" id="A0A955RRN7"/>
<name>A0A955RRN7_UNCKA</name>
<accession>A0A955RRN7</accession>
<comment type="caution">
    <text evidence="2">The sequence shown here is derived from an EMBL/GenBank/DDBJ whole genome shotgun (WGS) entry which is preliminary data.</text>
</comment>
<dbReference type="SUPFAM" id="SSF51261">
    <property type="entry name" value="Duplicated hybrid motif"/>
    <property type="match status" value="1"/>
</dbReference>
<dbReference type="Gene3D" id="2.70.70.10">
    <property type="entry name" value="Glucose Permease (Domain IIA)"/>
    <property type="match status" value="1"/>
</dbReference>
<dbReference type="GO" id="GO:0004222">
    <property type="term" value="F:metalloendopeptidase activity"/>
    <property type="evidence" value="ECO:0007669"/>
    <property type="project" value="TreeGrafter"/>
</dbReference>
<dbReference type="PANTHER" id="PTHR21666:SF270">
    <property type="entry name" value="MUREIN HYDROLASE ACTIVATOR ENVC"/>
    <property type="match status" value="1"/>
</dbReference>
<keyword evidence="1" id="KW-0472">Membrane</keyword>
<feature type="transmembrane region" description="Helical" evidence="1">
    <location>
        <begin position="12"/>
        <end position="30"/>
    </location>
</feature>
<evidence type="ECO:0000313" key="2">
    <source>
        <dbReference type="EMBL" id="MCA9391738.1"/>
    </source>
</evidence>
<dbReference type="PANTHER" id="PTHR21666">
    <property type="entry name" value="PEPTIDASE-RELATED"/>
    <property type="match status" value="1"/>
</dbReference>
<keyword evidence="1" id="KW-1133">Transmembrane helix</keyword>
<dbReference type="InterPro" id="IPR011055">
    <property type="entry name" value="Dup_hybrid_motif"/>
</dbReference>
<dbReference type="CDD" id="cd12797">
    <property type="entry name" value="M23_peptidase"/>
    <property type="match status" value="1"/>
</dbReference>
<keyword evidence="1" id="KW-0812">Transmembrane</keyword>
<organism evidence="2 3">
    <name type="scientific">candidate division WWE3 bacterium</name>
    <dbReference type="NCBI Taxonomy" id="2053526"/>
    <lineage>
        <taxon>Bacteria</taxon>
        <taxon>Katanobacteria</taxon>
    </lineage>
</organism>